<dbReference type="InterPro" id="IPR000515">
    <property type="entry name" value="MetI-like"/>
</dbReference>
<dbReference type="CDD" id="cd06261">
    <property type="entry name" value="TM_PBP2"/>
    <property type="match status" value="1"/>
</dbReference>
<dbReference type="Gene3D" id="1.10.3720.10">
    <property type="entry name" value="MetI-like"/>
    <property type="match status" value="1"/>
</dbReference>
<dbReference type="PANTHER" id="PTHR43744:SF12">
    <property type="entry name" value="ABC TRANSPORTER PERMEASE PROTEIN MG189-RELATED"/>
    <property type="match status" value="1"/>
</dbReference>
<proteinExistence type="inferred from homology"/>
<dbReference type="SUPFAM" id="SSF161098">
    <property type="entry name" value="MetI-like"/>
    <property type="match status" value="1"/>
</dbReference>
<protein>
    <submittedName>
        <fullName evidence="9">Carbohydrate ABC transporter permease</fullName>
    </submittedName>
</protein>
<accession>A0A832I461</accession>
<evidence type="ECO:0000256" key="3">
    <source>
        <dbReference type="ARBA" id="ARBA00022475"/>
    </source>
</evidence>
<dbReference type="PROSITE" id="PS50928">
    <property type="entry name" value="ABC_TM1"/>
    <property type="match status" value="1"/>
</dbReference>
<evidence type="ECO:0000259" key="8">
    <source>
        <dbReference type="PROSITE" id="PS50928"/>
    </source>
</evidence>
<dbReference type="GO" id="GO:0055085">
    <property type="term" value="P:transmembrane transport"/>
    <property type="evidence" value="ECO:0007669"/>
    <property type="project" value="InterPro"/>
</dbReference>
<keyword evidence="3" id="KW-1003">Cell membrane</keyword>
<dbReference type="PANTHER" id="PTHR43744">
    <property type="entry name" value="ABC TRANSPORTER PERMEASE PROTEIN MG189-RELATED-RELATED"/>
    <property type="match status" value="1"/>
</dbReference>
<feature type="transmembrane region" description="Helical" evidence="7">
    <location>
        <begin position="145"/>
        <end position="166"/>
    </location>
</feature>
<comment type="similarity">
    <text evidence="7">Belongs to the binding-protein-dependent transport system permease family.</text>
</comment>
<evidence type="ECO:0000256" key="1">
    <source>
        <dbReference type="ARBA" id="ARBA00004651"/>
    </source>
</evidence>
<organism evidence="9">
    <name type="scientific">Pseudothermotoga hypogea</name>
    <dbReference type="NCBI Taxonomy" id="57487"/>
    <lineage>
        <taxon>Bacteria</taxon>
        <taxon>Thermotogati</taxon>
        <taxon>Thermotogota</taxon>
        <taxon>Thermotogae</taxon>
        <taxon>Thermotogales</taxon>
        <taxon>Thermotogaceae</taxon>
        <taxon>Pseudothermotoga</taxon>
    </lineage>
</organism>
<gene>
    <name evidence="9" type="ORF">ENW55_01290</name>
</gene>
<evidence type="ECO:0000256" key="4">
    <source>
        <dbReference type="ARBA" id="ARBA00022692"/>
    </source>
</evidence>
<feature type="transmembrane region" description="Helical" evidence="7">
    <location>
        <begin position="12"/>
        <end position="35"/>
    </location>
</feature>
<keyword evidence="2 7" id="KW-0813">Transport</keyword>
<keyword evidence="6 7" id="KW-0472">Membrane</keyword>
<evidence type="ECO:0000313" key="9">
    <source>
        <dbReference type="EMBL" id="HGZ78603.1"/>
    </source>
</evidence>
<keyword evidence="4 7" id="KW-0812">Transmembrane</keyword>
<dbReference type="EMBL" id="DTKQ01000012">
    <property type="protein sequence ID" value="HGZ78603.1"/>
    <property type="molecule type" value="Genomic_DNA"/>
</dbReference>
<reference evidence="9" key="1">
    <citation type="journal article" date="2020" name="mSystems">
        <title>Genome- and Community-Level Interaction Insights into Carbon Utilization and Element Cycling Functions of Hydrothermarchaeota in Hydrothermal Sediment.</title>
        <authorList>
            <person name="Zhou Z."/>
            <person name="Liu Y."/>
            <person name="Xu W."/>
            <person name="Pan J."/>
            <person name="Luo Z.H."/>
            <person name="Li M."/>
        </authorList>
    </citation>
    <scope>NUCLEOTIDE SEQUENCE [LARGE SCALE GENOMIC DNA]</scope>
    <source>
        <strain evidence="9">SpSt-86</strain>
    </source>
</reference>
<evidence type="ECO:0000256" key="6">
    <source>
        <dbReference type="ARBA" id="ARBA00023136"/>
    </source>
</evidence>
<evidence type="ECO:0000256" key="2">
    <source>
        <dbReference type="ARBA" id="ARBA00022448"/>
    </source>
</evidence>
<feature type="transmembrane region" description="Helical" evidence="7">
    <location>
        <begin position="187"/>
        <end position="209"/>
    </location>
</feature>
<evidence type="ECO:0000256" key="5">
    <source>
        <dbReference type="ARBA" id="ARBA00022989"/>
    </source>
</evidence>
<feature type="transmembrane region" description="Helical" evidence="7">
    <location>
        <begin position="245"/>
        <end position="266"/>
    </location>
</feature>
<feature type="transmembrane region" description="Helical" evidence="7">
    <location>
        <begin position="114"/>
        <end position="139"/>
    </location>
</feature>
<evidence type="ECO:0000256" key="7">
    <source>
        <dbReference type="RuleBase" id="RU363032"/>
    </source>
</evidence>
<name>A0A832I461_9THEM</name>
<dbReference type="Pfam" id="PF00528">
    <property type="entry name" value="BPD_transp_1"/>
    <property type="match status" value="1"/>
</dbReference>
<keyword evidence="5 7" id="KW-1133">Transmembrane helix</keyword>
<sequence>MNMKKRKGFLKILGDVLTYAILILVALTMLIPFIWMVSTSLMDKMEVFQFPPKFIPNQPKWSNYKNALTIVPFNRYFINSTIMVVTVVPVQLLFCAMAAYAFSRMSFPGRDSIFWMFLSTMMIPGIVTLIPSFLIVKALNWIDTYWALIVPSFFSVWGTFLLRQFFLTLPKNLEDAARIDGASEWMIFWRIVLPLSKPALATLGIFAFMGTWKAFMWPLLVTRTDKMRTVEVGIAYFKTQFEVNWPYQMAAAVTVMIPIIVIFLIAQKYFVEGIALTGMKE</sequence>
<dbReference type="GO" id="GO:0005886">
    <property type="term" value="C:plasma membrane"/>
    <property type="evidence" value="ECO:0007669"/>
    <property type="project" value="UniProtKB-SubCell"/>
</dbReference>
<comment type="caution">
    <text evidence="9">The sequence shown here is derived from an EMBL/GenBank/DDBJ whole genome shotgun (WGS) entry which is preliminary data.</text>
</comment>
<feature type="transmembrane region" description="Helical" evidence="7">
    <location>
        <begin position="76"/>
        <end position="102"/>
    </location>
</feature>
<comment type="subcellular location">
    <subcellularLocation>
        <location evidence="1 7">Cell membrane</location>
        <topology evidence="1 7">Multi-pass membrane protein</topology>
    </subcellularLocation>
</comment>
<feature type="domain" description="ABC transmembrane type-1" evidence="8">
    <location>
        <begin position="77"/>
        <end position="266"/>
    </location>
</feature>
<dbReference type="AlphaFoldDB" id="A0A832I461"/>
<dbReference type="InterPro" id="IPR035906">
    <property type="entry name" value="MetI-like_sf"/>
</dbReference>